<evidence type="ECO:0008006" key="7">
    <source>
        <dbReference type="Google" id="ProtNLM"/>
    </source>
</evidence>
<dbReference type="SUPFAM" id="SSF49785">
    <property type="entry name" value="Galactose-binding domain-like"/>
    <property type="match status" value="1"/>
</dbReference>
<accession>I7A330</accession>
<keyword evidence="6" id="KW-1185">Reference proteome</keyword>
<dbReference type="GO" id="GO:0001681">
    <property type="term" value="F:sialate O-acetylesterase activity"/>
    <property type="evidence" value="ECO:0007669"/>
    <property type="project" value="InterPro"/>
</dbReference>
<dbReference type="Gene3D" id="3.40.50.1110">
    <property type="entry name" value="SGNH hydrolase"/>
    <property type="match status" value="2"/>
</dbReference>
<dbReference type="InterPro" id="IPR005181">
    <property type="entry name" value="SASA"/>
</dbReference>
<dbReference type="eggNOG" id="COG3250">
    <property type="taxonomic scope" value="Bacteria"/>
</dbReference>
<dbReference type="STRING" id="1191523.MROS_2388"/>
<dbReference type="RefSeq" id="WP_014857048.1">
    <property type="nucleotide sequence ID" value="NC_018178.1"/>
</dbReference>
<organism evidence="5 6">
    <name type="scientific">Melioribacter roseus (strain DSM 23840 / JCM 17771 / VKM B-2668 / P3M-2)</name>
    <dbReference type="NCBI Taxonomy" id="1191523"/>
    <lineage>
        <taxon>Bacteria</taxon>
        <taxon>Pseudomonadati</taxon>
        <taxon>Ignavibacteriota</taxon>
        <taxon>Ignavibacteria</taxon>
        <taxon>Ignavibacteriales</taxon>
        <taxon>Melioribacteraceae</taxon>
        <taxon>Melioribacter</taxon>
    </lineage>
</organism>
<dbReference type="PANTHER" id="PTHR22901">
    <property type="entry name" value="SIALATE O-ACETYLESTERASE"/>
    <property type="match status" value="1"/>
</dbReference>
<dbReference type="HOGENOM" id="CLU_015150_2_0_10"/>
<dbReference type="EMBL" id="CP003557">
    <property type="protein sequence ID" value="AFN75618.1"/>
    <property type="molecule type" value="Genomic_DNA"/>
</dbReference>
<dbReference type="OrthoDB" id="9816001at2"/>
<dbReference type="Pfam" id="PF03629">
    <property type="entry name" value="SASA"/>
    <property type="match status" value="2"/>
</dbReference>
<dbReference type="KEGG" id="mro:MROS_2388"/>
<dbReference type="InterPro" id="IPR025300">
    <property type="entry name" value="BetaGal_jelly_roll_dom"/>
</dbReference>
<dbReference type="AlphaFoldDB" id="I7A330"/>
<feature type="domain" description="Beta-galactosidase jelly roll" evidence="4">
    <location>
        <begin position="287"/>
        <end position="358"/>
    </location>
</feature>
<dbReference type="SUPFAM" id="SSF52266">
    <property type="entry name" value="SGNH hydrolase"/>
    <property type="match status" value="1"/>
</dbReference>
<dbReference type="PATRIC" id="fig|1191523.3.peg.2519"/>
<dbReference type="InterPro" id="IPR036514">
    <property type="entry name" value="SGNH_hydro_sf"/>
</dbReference>
<dbReference type="Proteomes" id="UP000009011">
    <property type="component" value="Chromosome"/>
</dbReference>
<evidence type="ECO:0000256" key="1">
    <source>
        <dbReference type="ARBA" id="ARBA00022801"/>
    </source>
</evidence>
<feature type="domain" description="Sialate O-acetylesterase" evidence="3">
    <location>
        <begin position="411"/>
        <end position="528"/>
    </location>
</feature>
<dbReference type="InterPro" id="IPR008979">
    <property type="entry name" value="Galactose-bd-like_sf"/>
</dbReference>
<evidence type="ECO:0000256" key="2">
    <source>
        <dbReference type="ARBA" id="ARBA00023295"/>
    </source>
</evidence>
<name>I7A330_MELRP</name>
<dbReference type="InterPro" id="IPR039329">
    <property type="entry name" value="SIAE"/>
</dbReference>
<dbReference type="Gene3D" id="2.60.120.260">
    <property type="entry name" value="Galactose-binding domain-like"/>
    <property type="match status" value="1"/>
</dbReference>
<evidence type="ECO:0000259" key="3">
    <source>
        <dbReference type="Pfam" id="PF03629"/>
    </source>
</evidence>
<dbReference type="Pfam" id="PF13364">
    <property type="entry name" value="BetaGal_ABD2"/>
    <property type="match status" value="1"/>
</dbReference>
<dbReference type="GO" id="GO:0004553">
    <property type="term" value="F:hydrolase activity, hydrolyzing O-glycosyl compounds"/>
    <property type="evidence" value="ECO:0007669"/>
    <property type="project" value="InterPro"/>
</dbReference>
<dbReference type="PANTHER" id="PTHR22901:SF0">
    <property type="entry name" value="SIALATE O-ACETYLESTERASE"/>
    <property type="match status" value="1"/>
</dbReference>
<evidence type="ECO:0000259" key="4">
    <source>
        <dbReference type="Pfam" id="PF13364"/>
    </source>
</evidence>
<dbReference type="GO" id="GO:0005975">
    <property type="term" value="P:carbohydrate metabolic process"/>
    <property type="evidence" value="ECO:0007669"/>
    <property type="project" value="InterPro"/>
</dbReference>
<evidence type="ECO:0000313" key="6">
    <source>
        <dbReference type="Proteomes" id="UP000009011"/>
    </source>
</evidence>
<proteinExistence type="predicted"/>
<feature type="domain" description="Sialate O-acetylesterase" evidence="3">
    <location>
        <begin position="102"/>
        <end position="218"/>
    </location>
</feature>
<keyword evidence="1" id="KW-0378">Hydrolase</keyword>
<reference evidence="5 6" key="1">
    <citation type="journal article" date="2013" name="PLoS ONE">
        <title>Genomic analysis of Melioribacter roseus, facultatively anaerobic organotrophic bacterium representing a novel deep lineage within Bacteriodetes/Chlorobi group.</title>
        <authorList>
            <person name="Kadnikov V.V."/>
            <person name="Mardanov A.V."/>
            <person name="Podosokorskaya O.A."/>
            <person name="Gavrilov S.N."/>
            <person name="Kublanov I.V."/>
            <person name="Beletsky A.V."/>
            <person name="Bonch-Osmolovskaya E.A."/>
            <person name="Ravin N.V."/>
        </authorList>
    </citation>
    <scope>NUCLEOTIDE SEQUENCE [LARGE SCALE GENOMIC DNA]</scope>
    <source>
        <strain evidence="6">JCM 17771 / P3M-2</strain>
    </source>
</reference>
<sequence length="641" mass="72776">MKKFQSTIILLLLASILYAQVRLPKLISDGMILQREVPIKIWGWASPGEKVEIKFVDSAYSVAASDKGKWQIMIPPQNAGGPYKMEISASNKITINDILIGDVWVCSGQSNMELPMRRVEPVYKDIIANSSNKYIRQFYVPREYCFTERKKDFSDGKWTEANPQTVLDFTAVGYFFARELYDKYKIPIGLINTSLGGSPAEAWMSEEALKEFPHYYEELQKFKDYSLIEKIRKSDSVRINNWYTALRRKDEGYKNPDTPWYSTAMNTAGWDSIAIPGYWTNTPLEGTNGAVWFRKEIEIPESADKSSGLLILGRIVDADSVFVNGKFIGTVSYQYPPRRYRLPEGVLKPGRNLITVRVISNLGDGGFVPDKQYELVLKDTTIDLKGYWKYKTGAVMPPLESQTFIRWKPGGLFNAMLAPLFNYKIKGVVWYQGESNADRPVEYRRLFPALIKDWRNNWHQGDFPFLFVQLANFMEPDSAPSNSNWALLREAQTKALDLPNTGMAVTIDIGEWNDIHPLNKKDAGKRLALAAMKIAYGEDPVFSGPVYKSMRIEGNKIIIDFSHTGGGLVCKGNQLKHFAIAGADKKFVWANAEIKDNKVIVWSDEIKNPVAVRYAWADNPEGANLYNKEGLPASPFRTDDW</sequence>
<evidence type="ECO:0000313" key="5">
    <source>
        <dbReference type="EMBL" id="AFN75618.1"/>
    </source>
</evidence>
<keyword evidence="2" id="KW-0326">Glycosidase</keyword>
<protein>
    <recommendedName>
        <fullName evidence="7">Sialate O-acetylesterase</fullName>
    </recommendedName>
</protein>
<gene>
    <name evidence="5" type="ordered locus">MROS_2388</name>
</gene>